<dbReference type="EMBL" id="JAIWYP010000016">
    <property type="protein sequence ID" value="KAH3696837.1"/>
    <property type="molecule type" value="Genomic_DNA"/>
</dbReference>
<evidence type="ECO:0000313" key="3">
    <source>
        <dbReference type="Proteomes" id="UP000828390"/>
    </source>
</evidence>
<keyword evidence="1" id="KW-0812">Transmembrane</keyword>
<gene>
    <name evidence="2" type="ORF">DPMN_084317</name>
</gene>
<protein>
    <submittedName>
        <fullName evidence="2">Uncharacterized protein</fullName>
    </submittedName>
</protein>
<feature type="transmembrane region" description="Helical" evidence="1">
    <location>
        <begin position="78"/>
        <end position="99"/>
    </location>
</feature>
<organism evidence="2 3">
    <name type="scientific">Dreissena polymorpha</name>
    <name type="common">Zebra mussel</name>
    <name type="synonym">Mytilus polymorpha</name>
    <dbReference type="NCBI Taxonomy" id="45954"/>
    <lineage>
        <taxon>Eukaryota</taxon>
        <taxon>Metazoa</taxon>
        <taxon>Spiralia</taxon>
        <taxon>Lophotrochozoa</taxon>
        <taxon>Mollusca</taxon>
        <taxon>Bivalvia</taxon>
        <taxon>Autobranchia</taxon>
        <taxon>Heteroconchia</taxon>
        <taxon>Euheterodonta</taxon>
        <taxon>Imparidentia</taxon>
        <taxon>Neoheterodontei</taxon>
        <taxon>Myida</taxon>
        <taxon>Dreissenoidea</taxon>
        <taxon>Dreissenidae</taxon>
        <taxon>Dreissena</taxon>
    </lineage>
</organism>
<reference evidence="2" key="1">
    <citation type="journal article" date="2019" name="bioRxiv">
        <title>The Genome of the Zebra Mussel, Dreissena polymorpha: A Resource for Invasive Species Research.</title>
        <authorList>
            <person name="McCartney M.A."/>
            <person name="Auch B."/>
            <person name="Kono T."/>
            <person name="Mallez S."/>
            <person name="Zhang Y."/>
            <person name="Obille A."/>
            <person name="Becker A."/>
            <person name="Abrahante J.E."/>
            <person name="Garbe J."/>
            <person name="Badalamenti J.P."/>
            <person name="Herman A."/>
            <person name="Mangelson H."/>
            <person name="Liachko I."/>
            <person name="Sullivan S."/>
            <person name="Sone E.D."/>
            <person name="Koren S."/>
            <person name="Silverstein K.A.T."/>
            <person name="Beckman K.B."/>
            <person name="Gohl D.M."/>
        </authorList>
    </citation>
    <scope>NUCLEOTIDE SEQUENCE</scope>
    <source>
        <strain evidence="2">Duluth1</strain>
        <tissue evidence="2">Whole animal</tissue>
    </source>
</reference>
<evidence type="ECO:0000313" key="2">
    <source>
        <dbReference type="EMBL" id="KAH3696837.1"/>
    </source>
</evidence>
<reference evidence="2" key="2">
    <citation type="submission" date="2020-11" db="EMBL/GenBank/DDBJ databases">
        <authorList>
            <person name="McCartney M.A."/>
            <person name="Auch B."/>
            <person name="Kono T."/>
            <person name="Mallez S."/>
            <person name="Becker A."/>
            <person name="Gohl D.M."/>
            <person name="Silverstein K.A.T."/>
            <person name="Koren S."/>
            <person name="Bechman K.B."/>
            <person name="Herman A."/>
            <person name="Abrahante J.E."/>
            <person name="Garbe J."/>
        </authorList>
    </citation>
    <scope>NUCLEOTIDE SEQUENCE</scope>
    <source>
        <strain evidence="2">Duluth1</strain>
        <tissue evidence="2">Whole animal</tissue>
    </source>
</reference>
<dbReference type="AlphaFoldDB" id="A0A9D3YBK1"/>
<proteinExistence type="predicted"/>
<keyword evidence="1" id="KW-1133">Transmembrane helix</keyword>
<sequence>MLNGYSVGKTQGARLRQLVMLLLQQFVNKLSLHQYKWDLFKSIVYIVQMYLPTAADFVENDILGSDTDWLKMSSVPPIVLITILSPLTANVLFMGWVSIHL</sequence>
<dbReference type="Proteomes" id="UP000828390">
    <property type="component" value="Unassembled WGS sequence"/>
</dbReference>
<keyword evidence="1" id="KW-0472">Membrane</keyword>
<keyword evidence="3" id="KW-1185">Reference proteome</keyword>
<name>A0A9D3YBK1_DREPO</name>
<accession>A0A9D3YBK1</accession>
<evidence type="ECO:0000256" key="1">
    <source>
        <dbReference type="SAM" id="Phobius"/>
    </source>
</evidence>
<comment type="caution">
    <text evidence="2">The sequence shown here is derived from an EMBL/GenBank/DDBJ whole genome shotgun (WGS) entry which is preliminary data.</text>
</comment>